<dbReference type="InParanoid" id="A0A2S8SQS0"/>
<feature type="transmembrane region" description="Helical" evidence="1">
    <location>
        <begin position="6"/>
        <end position="23"/>
    </location>
</feature>
<evidence type="ECO:0000313" key="3">
    <source>
        <dbReference type="Proteomes" id="UP000237684"/>
    </source>
</evidence>
<accession>A0A2S8SQS0</accession>
<dbReference type="Proteomes" id="UP000237684">
    <property type="component" value="Unassembled WGS sequence"/>
</dbReference>
<reference evidence="2 3" key="1">
    <citation type="journal article" date="2018" name="Syst. Appl. Microbiol.">
        <title>Abditibacterium utsteinense sp. nov., the first cultivated member of candidate phylum FBP, isolated from ice-free Antarctic soil samples.</title>
        <authorList>
            <person name="Tahon G."/>
            <person name="Tytgat B."/>
            <person name="Lebbe L."/>
            <person name="Carlier A."/>
            <person name="Willems A."/>
        </authorList>
    </citation>
    <scope>NUCLEOTIDE SEQUENCE [LARGE SCALE GENOMIC DNA]</scope>
    <source>
        <strain evidence="2 3">LMG 29911</strain>
    </source>
</reference>
<dbReference type="AlphaFoldDB" id="A0A2S8SQS0"/>
<sequence>MSTFLLILQILAAFVFVILMAVQTDKAEQSGVMGLGGQGGRSMGAIDMPVGAERILKPMSKWVAVAFLFLSSMAAMNGEGSLHWYHFPIAIALYAFVMLVGNKVWDGFVRIFGSA</sequence>
<protein>
    <submittedName>
        <fullName evidence="2">Protein translocase, SecG subunit</fullName>
    </submittedName>
</protein>
<dbReference type="EMBL" id="NIGF01000015">
    <property type="protein sequence ID" value="PQV63147.1"/>
    <property type="molecule type" value="Genomic_DNA"/>
</dbReference>
<gene>
    <name evidence="2" type="ORF">B1R32_11554</name>
</gene>
<keyword evidence="1" id="KW-1133">Transmembrane helix</keyword>
<evidence type="ECO:0000313" key="2">
    <source>
        <dbReference type="EMBL" id="PQV63147.1"/>
    </source>
</evidence>
<keyword evidence="1" id="KW-0812">Transmembrane</keyword>
<keyword evidence="1" id="KW-0472">Membrane</keyword>
<dbReference type="RefSeq" id="WP_106380735.1">
    <property type="nucleotide sequence ID" value="NZ_NIGF01000015.1"/>
</dbReference>
<keyword evidence="3" id="KW-1185">Reference proteome</keyword>
<evidence type="ECO:0000256" key="1">
    <source>
        <dbReference type="SAM" id="Phobius"/>
    </source>
</evidence>
<feature type="transmembrane region" description="Helical" evidence="1">
    <location>
        <begin position="84"/>
        <end position="101"/>
    </location>
</feature>
<name>A0A2S8SQS0_9BACT</name>
<comment type="caution">
    <text evidence="2">The sequence shown here is derived from an EMBL/GenBank/DDBJ whole genome shotgun (WGS) entry which is preliminary data.</text>
</comment>
<proteinExistence type="predicted"/>
<organism evidence="2 3">
    <name type="scientific">Abditibacterium utsteinense</name>
    <dbReference type="NCBI Taxonomy" id="1960156"/>
    <lineage>
        <taxon>Bacteria</taxon>
        <taxon>Pseudomonadati</taxon>
        <taxon>Abditibacteriota</taxon>
        <taxon>Abditibacteriia</taxon>
        <taxon>Abditibacteriales</taxon>
        <taxon>Abditibacteriaceae</taxon>
        <taxon>Abditibacterium</taxon>
    </lineage>
</organism>